<keyword evidence="1" id="KW-0472">Membrane</keyword>
<proteinExistence type="predicted"/>
<evidence type="ECO:0000256" key="1">
    <source>
        <dbReference type="SAM" id="Phobius"/>
    </source>
</evidence>
<keyword evidence="1" id="KW-0812">Transmembrane</keyword>
<evidence type="ECO:0000313" key="3">
    <source>
        <dbReference type="Proteomes" id="UP000265618"/>
    </source>
</evidence>
<gene>
    <name evidence="2" type="ORF">KIPB_013872</name>
</gene>
<accession>A0A391NSK5</accession>
<reference evidence="2 3" key="1">
    <citation type="journal article" date="2018" name="PLoS ONE">
        <title>The draft genome of Kipferlia bialata reveals reductive genome evolution in fornicate parasites.</title>
        <authorList>
            <person name="Tanifuji G."/>
            <person name="Takabayashi S."/>
            <person name="Kume K."/>
            <person name="Takagi M."/>
            <person name="Nakayama T."/>
            <person name="Kamikawa R."/>
            <person name="Inagaki Y."/>
            <person name="Hashimoto T."/>
        </authorList>
    </citation>
    <scope>NUCLEOTIDE SEQUENCE [LARGE SCALE GENOMIC DNA]</scope>
    <source>
        <strain evidence="2">NY0173</strain>
    </source>
</reference>
<protein>
    <submittedName>
        <fullName evidence="2">Uncharacterized protein</fullName>
    </submittedName>
</protein>
<feature type="non-terminal residue" evidence="2">
    <location>
        <position position="1"/>
    </location>
</feature>
<dbReference type="Proteomes" id="UP000265618">
    <property type="component" value="Unassembled WGS sequence"/>
</dbReference>
<sequence length="27" mass="3102">MHTDYKSHLLHRALVLVGVMAFVTMCK</sequence>
<evidence type="ECO:0000313" key="2">
    <source>
        <dbReference type="EMBL" id="GCA64301.1"/>
    </source>
</evidence>
<comment type="caution">
    <text evidence="2">The sequence shown here is derived from an EMBL/GenBank/DDBJ whole genome shotgun (WGS) entry which is preliminary data.</text>
</comment>
<dbReference type="EMBL" id="BDIP01006825">
    <property type="protein sequence ID" value="GCA64301.1"/>
    <property type="molecule type" value="Genomic_DNA"/>
</dbReference>
<keyword evidence="3" id="KW-1185">Reference proteome</keyword>
<organism evidence="2 3">
    <name type="scientific">Kipferlia bialata</name>
    <dbReference type="NCBI Taxonomy" id="797122"/>
    <lineage>
        <taxon>Eukaryota</taxon>
        <taxon>Metamonada</taxon>
        <taxon>Carpediemonas-like organisms</taxon>
        <taxon>Kipferlia</taxon>
    </lineage>
</organism>
<feature type="transmembrane region" description="Helical" evidence="1">
    <location>
        <begin position="9"/>
        <end position="25"/>
    </location>
</feature>
<keyword evidence="1" id="KW-1133">Transmembrane helix</keyword>
<dbReference type="AlphaFoldDB" id="A0A391NSK5"/>
<name>A0A391NSK5_9EUKA</name>